<gene>
    <name evidence="1" type="ORF">QNI22_11095</name>
</gene>
<evidence type="ECO:0000313" key="1">
    <source>
        <dbReference type="EMBL" id="MDJ1501199.1"/>
    </source>
</evidence>
<dbReference type="EMBL" id="JASJOU010000003">
    <property type="protein sequence ID" value="MDJ1501199.1"/>
    <property type="molecule type" value="Genomic_DNA"/>
</dbReference>
<organism evidence="1 2">
    <name type="scientific">Xanthocytophaga agilis</name>
    <dbReference type="NCBI Taxonomy" id="3048010"/>
    <lineage>
        <taxon>Bacteria</taxon>
        <taxon>Pseudomonadati</taxon>
        <taxon>Bacteroidota</taxon>
        <taxon>Cytophagia</taxon>
        <taxon>Cytophagales</taxon>
        <taxon>Rhodocytophagaceae</taxon>
        <taxon>Xanthocytophaga</taxon>
    </lineage>
</organism>
<reference evidence="1" key="1">
    <citation type="submission" date="2023-05" db="EMBL/GenBank/DDBJ databases">
        <authorList>
            <person name="Zhang X."/>
        </authorList>
    </citation>
    <scope>NUCLEOTIDE SEQUENCE</scope>
    <source>
        <strain evidence="1">BD1B2-1</strain>
    </source>
</reference>
<dbReference type="RefSeq" id="WP_314510693.1">
    <property type="nucleotide sequence ID" value="NZ_JASJOU010000003.1"/>
</dbReference>
<evidence type="ECO:0000313" key="2">
    <source>
        <dbReference type="Proteomes" id="UP001232063"/>
    </source>
</evidence>
<accession>A0AAE3R445</accession>
<protein>
    <submittedName>
        <fullName evidence="1">Uncharacterized protein</fullName>
    </submittedName>
</protein>
<dbReference type="AlphaFoldDB" id="A0AAE3R445"/>
<comment type="caution">
    <text evidence="1">The sequence shown here is derived from an EMBL/GenBank/DDBJ whole genome shotgun (WGS) entry which is preliminary data.</text>
</comment>
<sequence>MFEVVIGRDPDPYENYILYFHCDSYYLLEFLMIMLDANLQTVLMTEKQLRFEGEELFLLQQTIEKWLREQLVIRPSDWFLEYEPVLILGEEVHLCSKLLRTDHEIEKLHILYESIGETLQRGLGMVFLLTEILR</sequence>
<name>A0AAE3R445_9BACT</name>
<keyword evidence="2" id="KW-1185">Reference proteome</keyword>
<dbReference type="Proteomes" id="UP001232063">
    <property type="component" value="Unassembled WGS sequence"/>
</dbReference>
<proteinExistence type="predicted"/>